<dbReference type="AlphaFoldDB" id="A0A853ZJX0"/>
<feature type="transmembrane region" description="Helical" evidence="6">
    <location>
        <begin position="289"/>
        <end position="310"/>
    </location>
</feature>
<feature type="transmembrane region" description="Helical" evidence="6">
    <location>
        <begin position="360"/>
        <end position="386"/>
    </location>
</feature>
<feature type="transmembrane region" description="Helical" evidence="6">
    <location>
        <begin position="676"/>
        <end position="695"/>
    </location>
</feature>
<sequence>MSSAKSAVNRVVERIADLLIAWRKGLLALFVLLTLALGYSATHTQLDPGFNKQIPVRNEFMVNFLNFSQYFTGANRFLVSVKWKGEGDIYNREYLETLNKVTGDVFFINGVSRASVTSLFTANVRYIEITEEGFFGDVVVPPRFTGSTEDLAQVRSNIARSGQIGRLVSNDLKSSMVRADLQDLDPQTGKPVSYAEVAKRLEDIRAKYSNDDIEINIVGFAKLVGDVIEGLTTVISFFVIAFVITGLMLWLYSRSWRLTLVALAVALLPVVWLLGLLPLLGLGIDPMSILVPFLIFSIGVSHAVQMTNAWKQDVLAGSSSVQAAHSAFCKIFIPGSLALLMNALGFGVIMLIDIPIVHELGVTACIGVMLMIITNKLMLPIILSYLKLEPSALARGLKAVGGRHALWWRLSALAEPKPALSVFVISLLLLGVGAYKARDLAVGDIGVGAPELRADSRYNQDNQKIINSYSIGLDVMSVFVQVKGIEEGCLAPQVMRAVESFDFQMRSVPGVQSVQSVAGMGKNVIAGNNEGNPRWSAIPGSERGLSQGARAYMPDDGLVTEGCQRMQILVFLTDHEGATVSHVVKETQRIIADLQSPEVQFLMAGGNVGVMAASNEAVKQAEVVMLAALFGSVALFCWLTFGSFRAVLCILVPLAIVAILCNALMATLGIGLKVATLPVMALGVGVGVDYGIYLYERIAHEMADGKDLRNAFYQAMCQRGTAAVFTALTMSIGVCTWAFAPLKFQADMGVLLSFMFLVNVLGAIFLLPALAAWFNLGRPLVRVRAASDNSGHGTHAGHYPLKQSVAAKDLSNR</sequence>
<dbReference type="PANTHER" id="PTHR33406">
    <property type="entry name" value="MEMBRANE PROTEIN MJ1562-RELATED"/>
    <property type="match status" value="1"/>
</dbReference>
<proteinExistence type="predicted"/>
<evidence type="ECO:0000256" key="4">
    <source>
        <dbReference type="ARBA" id="ARBA00022989"/>
    </source>
</evidence>
<feature type="transmembrane region" description="Helical" evidence="6">
    <location>
        <begin position="716"/>
        <end position="739"/>
    </location>
</feature>
<feature type="transmembrane region" description="Helical" evidence="6">
    <location>
        <begin position="230"/>
        <end position="251"/>
    </location>
</feature>
<dbReference type="Proteomes" id="UP000185990">
    <property type="component" value="Unassembled WGS sequence"/>
</dbReference>
<accession>A0A853ZJX0</accession>
<evidence type="ECO:0000256" key="1">
    <source>
        <dbReference type="ARBA" id="ARBA00004651"/>
    </source>
</evidence>
<organism evidence="8 9">
    <name type="scientific">Pseudomonas versuta</name>
    <dbReference type="NCBI Taxonomy" id="1788301"/>
    <lineage>
        <taxon>Bacteria</taxon>
        <taxon>Pseudomonadati</taxon>
        <taxon>Pseudomonadota</taxon>
        <taxon>Gammaproteobacteria</taxon>
        <taxon>Pseudomonadales</taxon>
        <taxon>Pseudomonadaceae</taxon>
        <taxon>Pseudomonas</taxon>
    </lineage>
</organism>
<feature type="transmembrane region" description="Helical" evidence="6">
    <location>
        <begin position="258"/>
        <end position="277"/>
    </location>
</feature>
<keyword evidence="3 6" id="KW-0812">Transmembrane</keyword>
<reference evidence="8 9" key="1">
    <citation type="submission" date="2016-11" db="EMBL/GenBank/DDBJ databases">
        <title>Draft genome of Pseudomonas versuta A4R1.12.</title>
        <authorList>
            <person name="See-Too W.-S."/>
        </authorList>
    </citation>
    <scope>NUCLEOTIDE SEQUENCE [LARGE SCALE GENOMIC DNA]</scope>
    <source>
        <strain evidence="8 9">A4R1.12</strain>
    </source>
</reference>
<dbReference type="SUPFAM" id="SSF82866">
    <property type="entry name" value="Multidrug efflux transporter AcrB transmembrane domain"/>
    <property type="match status" value="2"/>
</dbReference>
<feature type="transmembrane region" description="Helical" evidence="6">
    <location>
        <begin position="331"/>
        <end position="354"/>
    </location>
</feature>
<dbReference type="RefSeq" id="WP_073510874.1">
    <property type="nucleotide sequence ID" value="NZ_MPJD01000053.1"/>
</dbReference>
<evidence type="ECO:0000313" key="8">
    <source>
        <dbReference type="EMBL" id="OKA17363.1"/>
    </source>
</evidence>
<dbReference type="Gene3D" id="1.20.1640.10">
    <property type="entry name" value="Multidrug efflux transporter AcrB transmembrane domain"/>
    <property type="match status" value="2"/>
</dbReference>
<evidence type="ECO:0000256" key="3">
    <source>
        <dbReference type="ARBA" id="ARBA00022692"/>
    </source>
</evidence>
<evidence type="ECO:0000256" key="6">
    <source>
        <dbReference type="SAM" id="Phobius"/>
    </source>
</evidence>
<dbReference type="InterPro" id="IPR004869">
    <property type="entry name" value="MMPL_dom"/>
</dbReference>
<name>A0A853ZJX0_9PSED</name>
<dbReference type="PANTHER" id="PTHR33406:SF10">
    <property type="entry name" value="SSD DOMAIN-CONTAINING PROTEIN"/>
    <property type="match status" value="1"/>
</dbReference>
<keyword evidence="5 6" id="KW-0472">Membrane</keyword>
<evidence type="ECO:0000256" key="5">
    <source>
        <dbReference type="ARBA" id="ARBA00023136"/>
    </source>
</evidence>
<evidence type="ECO:0000313" key="9">
    <source>
        <dbReference type="Proteomes" id="UP000185990"/>
    </source>
</evidence>
<feature type="transmembrane region" description="Helical" evidence="6">
    <location>
        <begin position="623"/>
        <end position="641"/>
    </location>
</feature>
<evidence type="ECO:0000256" key="2">
    <source>
        <dbReference type="ARBA" id="ARBA00022475"/>
    </source>
</evidence>
<protein>
    <submittedName>
        <fullName evidence="8">Transporter</fullName>
    </submittedName>
</protein>
<feature type="domain" description="SSD" evidence="7">
    <location>
        <begin position="226"/>
        <end position="385"/>
    </location>
</feature>
<keyword evidence="2" id="KW-1003">Cell membrane</keyword>
<comment type="subcellular location">
    <subcellularLocation>
        <location evidence="1">Cell membrane</location>
        <topology evidence="1">Multi-pass membrane protein</topology>
    </subcellularLocation>
</comment>
<keyword evidence="4 6" id="KW-1133">Transmembrane helix</keyword>
<dbReference type="Pfam" id="PF03176">
    <property type="entry name" value="MMPL"/>
    <property type="match status" value="2"/>
</dbReference>
<comment type="caution">
    <text evidence="8">The sequence shown here is derived from an EMBL/GenBank/DDBJ whole genome shotgun (WGS) entry which is preliminary data.</text>
</comment>
<feature type="transmembrane region" description="Helical" evidence="6">
    <location>
        <begin position="418"/>
        <end position="435"/>
    </location>
</feature>
<evidence type="ECO:0000259" key="7">
    <source>
        <dbReference type="PROSITE" id="PS50156"/>
    </source>
</evidence>
<dbReference type="EMBL" id="MPJD01000053">
    <property type="protein sequence ID" value="OKA17363.1"/>
    <property type="molecule type" value="Genomic_DNA"/>
</dbReference>
<dbReference type="InterPro" id="IPR000731">
    <property type="entry name" value="SSD"/>
</dbReference>
<dbReference type="InterPro" id="IPR050545">
    <property type="entry name" value="Mycobact_MmpL"/>
</dbReference>
<dbReference type="PROSITE" id="PS50156">
    <property type="entry name" value="SSD"/>
    <property type="match status" value="1"/>
</dbReference>
<feature type="transmembrane region" description="Helical" evidence="6">
    <location>
        <begin position="648"/>
        <end position="670"/>
    </location>
</feature>
<feature type="transmembrane region" description="Helical" evidence="6">
    <location>
        <begin position="751"/>
        <end position="774"/>
    </location>
</feature>
<gene>
    <name evidence="8" type="ORF">BOH74_22710</name>
</gene>
<dbReference type="GO" id="GO:0005886">
    <property type="term" value="C:plasma membrane"/>
    <property type="evidence" value="ECO:0007669"/>
    <property type="project" value="UniProtKB-SubCell"/>
</dbReference>